<comment type="caution">
    <text evidence="2">The sequence shown here is derived from an EMBL/GenBank/DDBJ whole genome shotgun (WGS) entry which is preliminary data.</text>
</comment>
<accession>A0A850NQR1</accession>
<sequence>MHASTSCMRPGAAATLAGMIVALLSASACRPAIAAEQHPPLMPTQDATVTYTVQPQGQPARLVTVRFGGGGSLMRIDPAAGPQAGQGYAVIDRVRRSVIAVMNPQHAYLELGARDDMHNPFLLDATMQFTHTGTSAVAGQPCTTWAISSGGQSSSTACITTSGIVLSEEGVDSHGQHGRLEATAVSFAPVPASDFVPPAGYTRVAHTAPDAPAGAT</sequence>
<dbReference type="EMBL" id="JABXXQ010000526">
    <property type="protein sequence ID" value="NVN31853.1"/>
    <property type="molecule type" value="Genomic_DNA"/>
</dbReference>
<feature type="chain" id="PRO_5033068084" description="DUF4412 domain-containing protein" evidence="1">
    <location>
        <begin position="35"/>
        <end position="216"/>
    </location>
</feature>
<evidence type="ECO:0000313" key="2">
    <source>
        <dbReference type="EMBL" id="NVN31853.1"/>
    </source>
</evidence>
<feature type="signal peptide" evidence="1">
    <location>
        <begin position="1"/>
        <end position="34"/>
    </location>
</feature>
<keyword evidence="1" id="KW-0732">Signal</keyword>
<dbReference type="AlphaFoldDB" id="A0A850NQR1"/>
<name>A0A850NQR1_9PROT</name>
<evidence type="ECO:0000313" key="3">
    <source>
        <dbReference type="Proteomes" id="UP000565205"/>
    </source>
</evidence>
<feature type="non-terminal residue" evidence="2">
    <location>
        <position position="216"/>
    </location>
</feature>
<evidence type="ECO:0000256" key="1">
    <source>
        <dbReference type="SAM" id="SignalP"/>
    </source>
</evidence>
<evidence type="ECO:0008006" key="4">
    <source>
        <dbReference type="Google" id="ProtNLM"/>
    </source>
</evidence>
<reference evidence="2 3" key="1">
    <citation type="submission" date="2020-06" db="EMBL/GenBank/DDBJ databases">
        <title>Description of novel acetic acid bacteria.</title>
        <authorList>
            <person name="Sombolestani A."/>
        </authorList>
    </citation>
    <scope>NUCLEOTIDE SEQUENCE [LARGE SCALE GENOMIC DNA]</scope>
    <source>
        <strain evidence="2 3">LMG 26838</strain>
    </source>
</reference>
<organism evidence="2 3">
    <name type="scientific">Endobacter medicaginis</name>
    <dbReference type="NCBI Taxonomy" id="1181271"/>
    <lineage>
        <taxon>Bacteria</taxon>
        <taxon>Pseudomonadati</taxon>
        <taxon>Pseudomonadota</taxon>
        <taxon>Alphaproteobacteria</taxon>
        <taxon>Acetobacterales</taxon>
        <taxon>Acetobacteraceae</taxon>
        <taxon>Endobacter</taxon>
    </lineage>
</organism>
<proteinExistence type="predicted"/>
<gene>
    <name evidence="2" type="ORF">HUK83_16120</name>
</gene>
<protein>
    <recommendedName>
        <fullName evidence="4">DUF4412 domain-containing protein</fullName>
    </recommendedName>
</protein>
<dbReference type="RefSeq" id="WP_176626440.1">
    <property type="nucleotide sequence ID" value="NZ_JABXXQ010000526.1"/>
</dbReference>
<dbReference type="Proteomes" id="UP000565205">
    <property type="component" value="Unassembled WGS sequence"/>
</dbReference>